<dbReference type="InterPro" id="IPR005178">
    <property type="entry name" value="Ostalpha/TMEM184C"/>
</dbReference>
<keyword evidence="2 6" id="KW-0812">Transmembrane</keyword>
<evidence type="ECO:0000256" key="6">
    <source>
        <dbReference type="SAM" id="Phobius"/>
    </source>
</evidence>
<feature type="transmembrane region" description="Helical" evidence="6">
    <location>
        <begin position="280"/>
        <end position="302"/>
    </location>
</feature>
<feature type="compositionally biased region" description="Basic and acidic residues" evidence="5">
    <location>
        <begin position="443"/>
        <end position="458"/>
    </location>
</feature>
<dbReference type="RefSeq" id="XP_033459579.1">
    <property type="nucleotide sequence ID" value="XM_033607743.1"/>
</dbReference>
<feature type="transmembrane region" description="Helical" evidence="6">
    <location>
        <begin position="237"/>
        <end position="260"/>
    </location>
</feature>
<evidence type="ECO:0000256" key="5">
    <source>
        <dbReference type="SAM" id="MobiDB-lite"/>
    </source>
</evidence>
<accession>A0A6J3M3R3</accession>
<dbReference type="PANTHER" id="PTHR23423">
    <property type="entry name" value="ORGANIC SOLUTE TRANSPORTER-RELATED"/>
    <property type="match status" value="1"/>
</dbReference>
<protein>
    <submittedName>
        <fullName evidence="8">DUF300-domain-containing protein</fullName>
    </submittedName>
</protein>
<dbReference type="OrthoDB" id="5348404at2759"/>
<dbReference type="SMART" id="SM01417">
    <property type="entry name" value="Solute_trans_a"/>
    <property type="match status" value="1"/>
</dbReference>
<feature type="region of interest" description="Disordered" evidence="5">
    <location>
        <begin position="373"/>
        <end position="414"/>
    </location>
</feature>
<evidence type="ECO:0000256" key="3">
    <source>
        <dbReference type="ARBA" id="ARBA00022989"/>
    </source>
</evidence>
<evidence type="ECO:0000313" key="7">
    <source>
        <dbReference type="Proteomes" id="UP000504637"/>
    </source>
</evidence>
<feature type="transmembrane region" description="Helical" evidence="6">
    <location>
        <begin position="201"/>
        <end position="225"/>
    </location>
</feature>
<evidence type="ECO:0000313" key="8">
    <source>
        <dbReference type="RefSeq" id="XP_033459579.1"/>
    </source>
</evidence>
<dbReference type="GeneID" id="54365542"/>
<dbReference type="AlphaFoldDB" id="A0A6J3M3R3"/>
<reference evidence="8" key="1">
    <citation type="submission" date="2020-01" db="EMBL/GenBank/DDBJ databases">
        <authorList>
            <consortium name="DOE Joint Genome Institute"/>
            <person name="Haridas S."/>
            <person name="Albert R."/>
            <person name="Binder M."/>
            <person name="Bloem J."/>
            <person name="Labutti K."/>
            <person name="Salamov A."/>
            <person name="Andreopoulos B."/>
            <person name="Baker S.E."/>
            <person name="Barry K."/>
            <person name="Bills G."/>
            <person name="Bluhm B.H."/>
            <person name="Cannon C."/>
            <person name="Castanera R."/>
            <person name="Culley D.E."/>
            <person name="Daum C."/>
            <person name="Ezra D."/>
            <person name="Gonzalez J.B."/>
            <person name="Henrissat B."/>
            <person name="Kuo A."/>
            <person name="Liang C."/>
            <person name="Lipzen A."/>
            <person name="Lutzoni F."/>
            <person name="Magnuson J."/>
            <person name="Mondo S."/>
            <person name="Nolan M."/>
            <person name="Ohm R."/>
            <person name="Pangilinan J."/>
            <person name="Park H.-J."/>
            <person name="Ramirez L."/>
            <person name="Alfaro M."/>
            <person name="Sun H."/>
            <person name="Tritt A."/>
            <person name="Yoshinaga Y."/>
            <person name="Zwiers L.-H."/>
            <person name="Turgeon B.G."/>
            <person name="Goodwin S.B."/>
            <person name="Spatafora J.W."/>
            <person name="Crous P.W."/>
            <person name="Grigoriev I.V."/>
        </authorList>
    </citation>
    <scope>NUCLEOTIDE SEQUENCE</scope>
    <source>
        <strain evidence="8">CBS 342.82</strain>
    </source>
</reference>
<feature type="transmembrane region" description="Helical" evidence="6">
    <location>
        <begin position="63"/>
        <end position="84"/>
    </location>
</feature>
<comment type="subcellular location">
    <subcellularLocation>
        <location evidence="1">Membrane</location>
        <topology evidence="1">Multi-pass membrane protein</topology>
    </subcellularLocation>
</comment>
<feature type="transmembrane region" description="Helical" evidence="6">
    <location>
        <begin position="96"/>
        <end position="114"/>
    </location>
</feature>
<reference evidence="8" key="3">
    <citation type="submission" date="2025-08" db="UniProtKB">
        <authorList>
            <consortium name="RefSeq"/>
        </authorList>
    </citation>
    <scope>IDENTIFICATION</scope>
    <source>
        <strain evidence="8">CBS 342.82</strain>
    </source>
</reference>
<sequence>MAKCNDILPDADGTETPLWKGFTFHHFGLFLAAIFGLISVIMSLFLIAQHALHYIKPNEQKHIIRIVFMIPVYSVVSFLSYLYWRQAVYFEVIRDCYEAFAISSFFALMCNYVANNLHDQKDFFRSITPKNWFMQFFYLQKCTGGENRGPLRKPRSGLTWFNIIWVGIFQYCFIRVFFTIVSVITEALDLYCESSLSPEFAHLWTVVFECLSVTVAMTMVVQFYIQLKDVLADHKPGLKVLSIKLVIFFSFWQNIVISLLSSKKGPLHPSDRLAYPDIKVGIPSVMLCIEMAGFSIMHLFAYSWKPYSIKHSYHDQPMRPGSSLSRDKPKYLGGPFGIYAILDAFNPWDIIKASARGFRWLFVGYRHRLDDPSYLQPRKDSTNTGYSGAPSLAEHGGSATELGSHQPPSDLNHKENRHTFQREDDRAGLLLNPDHPGATRSHSPYDHEGYSHHSHEDDSYLGASPYRNSSRVSRSEIGVALTGDMKPTHDDDDEIGYHPGMGPPPGSSIAVGLQGNVHPAHRPGGAVTPNQGERFNSSSPWAASYPNESRHPDSLNPGPPRQF</sequence>
<organism evidence="8">
    <name type="scientific">Dissoconium aciculare CBS 342.82</name>
    <dbReference type="NCBI Taxonomy" id="1314786"/>
    <lineage>
        <taxon>Eukaryota</taxon>
        <taxon>Fungi</taxon>
        <taxon>Dikarya</taxon>
        <taxon>Ascomycota</taxon>
        <taxon>Pezizomycotina</taxon>
        <taxon>Dothideomycetes</taxon>
        <taxon>Dothideomycetidae</taxon>
        <taxon>Mycosphaerellales</taxon>
        <taxon>Dissoconiaceae</taxon>
        <taxon>Dissoconium</taxon>
    </lineage>
</organism>
<feature type="region of interest" description="Disordered" evidence="5">
    <location>
        <begin position="428"/>
        <end position="563"/>
    </location>
</feature>
<feature type="transmembrane region" description="Helical" evidence="6">
    <location>
        <begin position="27"/>
        <end position="51"/>
    </location>
</feature>
<dbReference type="Proteomes" id="UP000504637">
    <property type="component" value="Unplaced"/>
</dbReference>
<evidence type="ECO:0000256" key="4">
    <source>
        <dbReference type="ARBA" id="ARBA00023136"/>
    </source>
</evidence>
<gene>
    <name evidence="8" type="ORF">K489DRAFT_410818</name>
</gene>
<feature type="transmembrane region" description="Helical" evidence="6">
    <location>
        <begin position="158"/>
        <end position="181"/>
    </location>
</feature>
<keyword evidence="7" id="KW-1185">Reference proteome</keyword>
<name>A0A6J3M3R3_9PEZI</name>
<proteinExistence type="predicted"/>
<dbReference type="Pfam" id="PF03619">
    <property type="entry name" value="Solute_trans_a"/>
    <property type="match status" value="1"/>
</dbReference>
<feature type="compositionally biased region" description="Polar residues" evidence="5">
    <location>
        <begin position="528"/>
        <end position="541"/>
    </location>
</feature>
<evidence type="ECO:0000256" key="2">
    <source>
        <dbReference type="ARBA" id="ARBA00022692"/>
    </source>
</evidence>
<keyword evidence="4 6" id="KW-0472">Membrane</keyword>
<keyword evidence="3 6" id="KW-1133">Transmembrane helix</keyword>
<dbReference type="GO" id="GO:0016020">
    <property type="term" value="C:membrane"/>
    <property type="evidence" value="ECO:0007669"/>
    <property type="project" value="UniProtKB-SubCell"/>
</dbReference>
<reference evidence="8" key="2">
    <citation type="submission" date="2020-04" db="EMBL/GenBank/DDBJ databases">
        <authorList>
            <consortium name="NCBI Genome Project"/>
        </authorList>
    </citation>
    <scope>NUCLEOTIDE SEQUENCE</scope>
    <source>
        <strain evidence="8">CBS 342.82</strain>
    </source>
</reference>
<evidence type="ECO:0000256" key="1">
    <source>
        <dbReference type="ARBA" id="ARBA00004141"/>
    </source>
</evidence>